<keyword evidence="4" id="KW-0472">Membrane</keyword>
<evidence type="ECO:0000256" key="4">
    <source>
        <dbReference type="SAM" id="Phobius"/>
    </source>
</evidence>
<dbReference type="Proteomes" id="UP000799437">
    <property type="component" value="Unassembled WGS sequence"/>
</dbReference>
<evidence type="ECO:0000259" key="5">
    <source>
        <dbReference type="PROSITE" id="PS50850"/>
    </source>
</evidence>
<feature type="region of interest" description="Disordered" evidence="3">
    <location>
        <begin position="1"/>
        <end position="56"/>
    </location>
</feature>
<dbReference type="RefSeq" id="XP_033603510.1">
    <property type="nucleotide sequence ID" value="XM_033742655.1"/>
</dbReference>
<dbReference type="GO" id="GO:0016020">
    <property type="term" value="C:membrane"/>
    <property type="evidence" value="ECO:0007669"/>
    <property type="project" value="UniProtKB-SubCell"/>
</dbReference>
<evidence type="ECO:0000256" key="2">
    <source>
        <dbReference type="ARBA" id="ARBA00006727"/>
    </source>
</evidence>
<dbReference type="SUPFAM" id="SSF103473">
    <property type="entry name" value="MFS general substrate transporter"/>
    <property type="match status" value="1"/>
</dbReference>
<feature type="transmembrane region" description="Helical" evidence="4">
    <location>
        <begin position="347"/>
        <end position="367"/>
    </location>
</feature>
<feature type="transmembrane region" description="Helical" evidence="4">
    <location>
        <begin position="313"/>
        <end position="335"/>
    </location>
</feature>
<comment type="similarity">
    <text evidence="2">Belongs to the major facilitator superfamily. Monocarboxylate porter (TC 2.A.1.13) family.</text>
</comment>
<protein>
    <submittedName>
        <fullName evidence="6">Putative monocarboxylate permease</fullName>
    </submittedName>
</protein>
<feature type="transmembrane region" description="Helical" evidence="4">
    <location>
        <begin position="280"/>
        <end position="301"/>
    </location>
</feature>
<feature type="transmembrane region" description="Helical" evidence="4">
    <location>
        <begin position="173"/>
        <end position="200"/>
    </location>
</feature>
<keyword evidence="4" id="KW-1133">Transmembrane helix</keyword>
<dbReference type="GeneID" id="54483709"/>
<dbReference type="OrthoDB" id="6509908at2759"/>
<feature type="transmembrane region" description="Helical" evidence="4">
    <location>
        <begin position="240"/>
        <end position="259"/>
    </location>
</feature>
<dbReference type="Gene3D" id="1.20.1250.20">
    <property type="entry name" value="MFS general substrate transporter like domains"/>
    <property type="match status" value="2"/>
</dbReference>
<name>A0A6A6WFV0_9PEZI</name>
<keyword evidence="7" id="KW-1185">Reference proteome</keyword>
<dbReference type="InterPro" id="IPR020846">
    <property type="entry name" value="MFS_dom"/>
</dbReference>
<feature type="transmembrane region" description="Helical" evidence="4">
    <location>
        <begin position="410"/>
        <end position="430"/>
    </location>
</feature>
<dbReference type="AlphaFoldDB" id="A0A6A6WFV0"/>
<dbReference type="PROSITE" id="PS50850">
    <property type="entry name" value="MFS"/>
    <property type="match status" value="1"/>
</dbReference>
<dbReference type="GO" id="GO:0022857">
    <property type="term" value="F:transmembrane transporter activity"/>
    <property type="evidence" value="ECO:0007669"/>
    <property type="project" value="InterPro"/>
</dbReference>
<evidence type="ECO:0000313" key="6">
    <source>
        <dbReference type="EMBL" id="KAF2761059.1"/>
    </source>
</evidence>
<organism evidence="6 7">
    <name type="scientific">Pseudovirgaria hyperparasitica</name>
    <dbReference type="NCBI Taxonomy" id="470096"/>
    <lineage>
        <taxon>Eukaryota</taxon>
        <taxon>Fungi</taxon>
        <taxon>Dikarya</taxon>
        <taxon>Ascomycota</taxon>
        <taxon>Pezizomycotina</taxon>
        <taxon>Dothideomycetes</taxon>
        <taxon>Dothideomycetes incertae sedis</taxon>
        <taxon>Acrospermales</taxon>
        <taxon>Acrospermaceae</taxon>
        <taxon>Pseudovirgaria</taxon>
    </lineage>
</organism>
<dbReference type="Pfam" id="PF07690">
    <property type="entry name" value="MFS_1"/>
    <property type="match status" value="1"/>
</dbReference>
<sequence length="470" mass="50682">MLSLGKMSRNDNRSFDESAATQLSNYSDKDKDDERSDSTTYIPGTEPIATPGDKSDVIGEPANKVVSANDVSLVPDGGLRAWLQVLGGFFLFFNSWGIVNTFGVFQTYYETELLSTTSASSISWIGSLQAFLLMFIGAMTGPVYDAGYFRALIISGALLTSFGMMMVSLCHEFWQVLLAQGFVVGAGCGMLFVPSVAILSTYFSRHLALAMGLAASGSSLGGVIYPIMFHKLQPMIGFGWTTRVLGFMMFGTLLISIAVMKVRVLPQRKRKVLDLAAFKYAPYSIFIAGSFLSFVGLYTPFFYVQLYDISKNITAASLVFYLLPILNAASIFGRIIPNFFADKIGPFNVFIPCGFIAGLLCVCLIPINSTGSLVVFCLLYGFFSGTFVSLPPAVLVGLCKNRAMIGTHMGMAFACTSIGLLIGTPIAGAINDASGFNAIWIFGGVLTMGGSLILLLARLLKTNWAIVVRC</sequence>
<comment type="subcellular location">
    <subcellularLocation>
        <location evidence="1">Membrane</location>
        <topology evidence="1">Multi-pass membrane protein</topology>
    </subcellularLocation>
</comment>
<feature type="transmembrane region" description="Helical" evidence="4">
    <location>
        <begin position="207"/>
        <end position="228"/>
    </location>
</feature>
<dbReference type="EMBL" id="ML996567">
    <property type="protein sequence ID" value="KAF2761059.1"/>
    <property type="molecule type" value="Genomic_DNA"/>
</dbReference>
<accession>A0A6A6WFV0</accession>
<feature type="transmembrane region" description="Helical" evidence="4">
    <location>
        <begin position="436"/>
        <end position="457"/>
    </location>
</feature>
<evidence type="ECO:0000256" key="3">
    <source>
        <dbReference type="SAM" id="MobiDB-lite"/>
    </source>
</evidence>
<feature type="domain" description="Major facilitator superfamily (MFS) profile" evidence="5">
    <location>
        <begin position="81"/>
        <end position="461"/>
    </location>
</feature>
<dbReference type="InterPro" id="IPR050327">
    <property type="entry name" value="Proton-linked_MCT"/>
</dbReference>
<dbReference type="PANTHER" id="PTHR11360">
    <property type="entry name" value="MONOCARBOXYLATE TRANSPORTER"/>
    <property type="match status" value="1"/>
</dbReference>
<keyword evidence="4" id="KW-0812">Transmembrane</keyword>
<gene>
    <name evidence="6" type="ORF">EJ05DRAFT_461709</name>
</gene>
<evidence type="ECO:0000313" key="7">
    <source>
        <dbReference type="Proteomes" id="UP000799437"/>
    </source>
</evidence>
<dbReference type="PANTHER" id="PTHR11360:SF234">
    <property type="entry name" value="MFS-TYPE TRANSPORTER DBAD-RELATED"/>
    <property type="match status" value="1"/>
</dbReference>
<evidence type="ECO:0000256" key="1">
    <source>
        <dbReference type="ARBA" id="ARBA00004141"/>
    </source>
</evidence>
<dbReference type="InterPro" id="IPR036259">
    <property type="entry name" value="MFS_trans_sf"/>
</dbReference>
<dbReference type="CDD" id="cd17352">
    <property type="entry name" value="MFS_MCT_SLC16"/>
    <property type="match status" value="1"/>
</dbReference>
<proteinExistence type="inferred from homology"/>
<reference evidence="6" key="1">
    <citation type="journal article" date="2020" name="Stud. Mycol.">
        <title>101 Dothideomycetes genomes: a test case for predicting lifestyles and emergence of pathogens.</title>
        <authorList>
            <person name="Haridas S."/>
            <person name="Albert R."/>
            <person name="Binder M."/>
            <person name="Bloem J."/>
            <person name="Labutti K."/>
            <person name="Salamov A."/>
            <person name="Andreopoulos B."/>
            <person name="Baker S."/>
            <person name="Barry K."/>
            <person name="Bills G."/>
            <person name="Bluhm B."/>
            <person name="Cannon C."/>
            <person name="Castanera R."/>
            <person name="Culley D."/>
            <person name="Daum C."/>
            <person name="Ezra D."/>
            <person name="Gonzalez J."/>
            <person name="Henrissat B."/>
            <person name="Kuo A."/>
            <person name="Liang C."/>
            <person name="Lipzen A."/>
            <person name="Lutzoni F."/>
            <person name="Magnuson J."/>
            <person name="Mondo S."/>
            <person name="Nolan M."/>
            <person name="Ohm R."/>
            <person name="Pangilinan J."/>
            <person name="Park H.-J."/>
            <person name="Ramirez L."/>
            <person name="Alfaro M."/>
            <person name="Sun H."/>
            <person name="Tritt A."/>
            <person name="Yoshinaga Y."/>
            <person name="Zwiers L.-H."/>
            <person name="Turgeon B."/>
            <person name="Goodwin S."/>
            <person name="Spatafora J."/>
            <person name="Crous P."/>
            <person name="Grigoriev I."/>
        </authorList>
    </citation>
    <scope>NUCLEOTIDE SEQUENCE</scope>
    <source>
        <strain evidence="6">CBS 121739</strain>
    </source>
</reference>
<feature type="transmembrane region" description="Helical" evidence="4">
    <location>
        <begin position="148"/>
        <end position="167"/>
    </location>
</feature>
<feature type="compositionally biased region" description="Basic and acidic residues" evidence="3">
    <location>
        <begin position="27"/>
        <end position="37"/>
    </location>
</feature>
<feature type="transmembrane region" description="Helical" evidence="4">
    <location>
        <begin position="121"/>
        <end position="141"/>
    </location>
</feature>
<feature type="transmembrane region" description="Helical" evidence="4">
    <location>
        <begin position="89"/>
        <end position="109"/>
    </location>
</feature>
<feature type="transmembrane region" description="Helical" evidence="4">
    <location>
        <begin position="373"/>
        <end position="398"/>
    </location>
</feature>
<dbReference type="InterPro" id="IPR011701">
    <property type="entry name" value="MFS"/>
</dbReference>